<name>A0A1I2IX65_9BACL</name>
<keyword evidence="9" id="KW-0966">Cell projection</keyword>
<dbReference type="OrthoDB" id="9776025at2"/>
<keyword evidence="3" id="KW-0175">Coiled coil</keyword>
<dbReference type="PANTHER" id="PTHR30288:SF0">
    <property type="entry name" value="FLAGELLAR HOOK-ASSOCIATED PROTEIN 2"/>
    <property type="match status" value="1"/>
</dbReference>
<dbReference type="GO" id="GO:0007155">
    <property type="term" value="P:cell adhesion"/>
    <property type="evidence" value="ECO:0007669"/>
    <property type="project" value="InterPro"/>
</dbReference>
<keyword evidence="5" id="KW-0964">Secreted</keyword>
<comment type="subunit">
    <text evidence="2 5">Homopentamer.</text>
</comment>
<evidence type="ECO:0000256" key="1">
    <source>
        <dbReference type="ARBA" id="ARBA00009764"/>
    </source>
</evidence>
<evidence type="ECO:0000313" key="10">
    <source>
        <dbReference type="Proteomes" id="UP000183410"/>
    </source>
</evidence>
<evidence type="ECO:0000259" key="7">
    <source>
        <dbReference type="Pfam" id="PF07195"/>
    </source>
</evidence>
<feature type="domain" description="Flagellar hook-associated protein 2 N-terminal" evidence="6">
    <location>
        <begin position="8"/>
        <end position="105"/>
    </location>
</feature>
<evidence type="ECO:0000313" key="9">
    <source>
        <dbReference type="EMBL" id="SFF46203.1"/>
    </source>
</evidence>
<dbReference type="GO" id="GO:0009424">
    <property type="term" value="C:bacterial-type flagellum hook"/>
    <property type="evidence" value="ECO:0007669"/>
    <property type="project" value="UniProtKB-UniRule"/>
</dbReference>
<keyword evidence="9" id="KW-0282">Flagellum</keyword>
<keyword evidence="4 5" id="KW-0975">Bacterial flagellum</keyword>
<dbReference type="InterPro" id="IPR003481">
    <property type="entry name" value="FliD_N"/>
</dbReference>
<proteinExistence type="inferred from homology"/>
<dbReference type="Proteomes" id="UP000183410">
    <property type="component" value="Unassembled WGS sequence"/>
</dbReference>
<evidence type="ECO:0000256" key="3">
    <source>
        <dbReference type="ARBA" id="ARBA00023054"/>
    </source>
</evidence>
<evidence type="ECO:0000256" key="2">
    <source>
        <dbReference type="ARBA" id="ARBA00011255"/>
    </source>
</evidence>
<dbReference type="EMBL" id="FONN01000043">
    <property type="protein sequence ID" value="SFF46203.1"/>
    <property type="molecule type" value="Genomic_DNA"/>
</dbReference>
<dbReference type="Pfam" id="PF02465">
    <property type="entry name" value="FliD_N"/>
    <property type="match status" value="1"/>
</dbReference>
<organism evidence="9 10">
    <name type="scientific">Paenibacillus algorifonticola</name>
    <dbReference type="NCBI Taxonomy" id="684063"/>
    <lineage>
        <taxon>Bacteria</taxon>
        <taxon>Bacillati</taxon>
        <taxon>Bacillota</taxon>
        <taxon>Bacilli</taxon>
        <taxon>Bacillales</taxon>
        <taxon>Paenibacillaceae</taxon>
        <taxon>Paenibacillus</taxon>
    </lineage>
</organism>
<comment type="similarity">
    <text evidence="1 5">Belongs to the FliD family.</text>
</comment>
<dbReference type="EMBL" id="FONN01000032">
    <property type="protein sequence ID" value="SFF38570.1"/>
    <property type="molecule type" value="Genomic_DNA"/>
</dbReference>
<evidence type="ECO:0000313" key="8">
    <source>
        <dbReference type="EMBL" id="SFF38570.1"/>
    </source>
</evidence>
<dbReference type="GO" id="GO:0009421">
    <property type="term" value="C:bacterial-type flagellum filament cap"/>
    <property type="evidence" value="ECO:0007669"/>
    <property type="project" value="InterPro"/>
</dbReference>
<dbReference type="RefSeq" id="WP_046231375.1">
    <property type="nucleotide sequence ID" value="NZ_FONN01000032.1"/>
</dbReference>
<dbReference type="PANTHER" id="PTHR30288">
    <property type="entry name" value="FLAGELLAR CAP/ASSEMBLY PROTEIN FLID"/>
    <property type="match status" value="1"/>
</dbReference>
<dbReference type="Pfam" id="PF07195">
    <property type="entry name" value="FliD_C"/>
    <property type="match status" value="1"/>
</dbReference>
<evidence type="ECO:0000259" key="6">
    <source>
        <dbReference type="Pfam" id="PF02465"/>
    </source>
</evidence>
<comment type="function">
    <text evidence="5">Required for morphogenesis and for the elongation of the flagellar filament by facilitating polymerization of the flagellin monomers at the tip of growing filament. Forms a capping structure, which prevents flagellin subunits (transported through the central channel of the flagellum) from leaking out without polymerization at the distal end.</text>
</comment>
<evidence type="ECO:0000256" key="4">
    <source>
        <dbReference type="ARBA" id="ARBA00023143"/>
    </source>
</evidence>
<comment type="subcellular location">
    <subcellularLocation>
        <location evidence="5">Secreted</location>
    </subcellularLocation>
    <subcellularLocation>
        <location evidence="5">Bacterial flagellum</location>
    </subcellularLocation>
</comment>
<feature type="domain" description="Flagellar hook-associated protein 2 C-terminal" evidence="7">
    <location>
        <begin position="211"/>
        <end position="481"/>
    </location>
</feature>
<dbReference type="Pfam" id="PF07196">
    <property type="entry name" value="Flagellin_IN"/>
    <property type="match status" value="1"/>
</dbReference>
<accession>A0A1I2IX65</accession>
<reference evidence="10" key="2">
    <citation type="submission" date="2016-10" db="EMBL/GenBank/DDBJ databases">
        <authorList>
            <person name="Varghese N."/>
            <person name="Submissions S."/>
        </authorList>
    </citation>
    <scope>NUCLEOTIDE SEQUENCE [LARGE SCALE GENOMIC DNA]</scope>
    <source>
        <strain evidence="10">CGMCC 1.10223</strain>
    </source>
</reference>
<keyword evidence="10" id="KW-1185">Reference proteome</keyword>
<dbReference type="GO" id="GO:0005576">
    <property type="term" value="C:extracellular region"/>
    <property type="evidence" value="ECO:0007669"/>
    <property type="project" value="UniProtKB-SubCell"/>
</dbReference>
<dbReference type="AlphaFoldDB" id="A0A1I2IX65"/>
<sequence>MRMAGLASGLQVDDMVKELMKARRTTYDNMVKKRTQLEWKQEDYRSMSTKIADFRYNKLTSFNLSNAISAKTTEVSGDTSALTLNATSSSAAGTLNVQVNHVATASNSVYTFNTTERAQSLEDLGFELSAPGADTVDVRINGKSVTVSKDAKLSDLAQAINANSTNVKATALYDANTGRLSISASQTGVGQLSLQDDVFTGRVPTSSQEGVNAEITVNGLTYEQAGNRFNINGVDFTVKAASQSGSSTTLNVVKDTSKIIDTIKSFITEYNSLIGSINTELSEEKYRTFKPLTDEEKKEMSDKEVELWESKARSGTLKNDSILSGMVSDLRVAATSLISGIADQDGNRLSIGITTGGYSDKGKLILDESKLRTALETDADSVINLFTAKDTDTSPGSSTSGVFAKMTATTTKTLSGLREKAGTSLISSDINSAFAENSLINSQLRTMKEQESRMTARLTAIENQYFKRFSAMETAINKFNSQSSALTSFSN</sequence>
<dbReference type="GO" id="GO:0071973">
    <property type="term" value="P:bacterial-type flagellum-dependent cell motility"/>
    <property type="evidence" value="ECO:0007669"/>
    <property type="project" value="TreeGrafter"/>
</dbReference>
<keyword evidence="9" id="KW-0969">Cilium</keyword>
<dbReference type="InterPro" id="IPR010810">
    <property type="entry name" value="Flagellin_hook_IN_motif"/>
</dbReference>
<evidence type="ECO:0000256" key="5">
    <source>
        <dbReference type="RuleBase" id="RU362066"/>
    </source>
</evidence>
<protein>
    <recommendedName>
        <fullName evidence="5">Flagellar hook-associated protein 2</fullName>
        <shortName evidence="5">HAP2</shortName>
    </recommendedName>
    <alternativeName>
        <fullName evidence="5">Flagellar cap protein</fullName>
    </alternativeName>
</protein>
<reference evidence="9" key="1">
    <citation type="submission" date="2016-10" db="EMBL/GenBank/DDBJ databases">
        <authorList>
            <person name="de Groot N.N."/>
        </authorList>
    </citation>
    <scope>NUCLEOTIDE SEQUENCE [LARGE SCALE GENOMIC DNA]</scope>
    <source>
        <strain evidence="9">CGMCC 1.10223</strain>
    </source>
</reference>
<dbReference type="InterPro" id="IPR010809">
    <property type="entry name" value="FliD_C"/>
</dbReference>
<dbReference type="InterPro" id="IPR040026">
    <property type="entry name" value="FliD"/>
</dbReference>
<gene>
    <name evidence="8" type="ORF">SAMN04487969_1325</name>
    <name evidence="9" type="ORF">SAMN04487969_14330</name>
</gene>